<dbReference type="EMBL" id="UOEL01000089">
    <property type="protein sequence ID" value="VAW12451.1"/>
    <property type="molecule type" value="Genomic_DNA"/>
</dbReference>
<dbReference type="PANTHER" id="PTHR42852">
    <property type="entry name" value="THIOL:DISULFIDE INTERCHANGE PROTEIN DSBE"/>
    <property type="match status" value="1"/>
</dbReference>
<dbReference type="PANTHER" id="PTHR42852:SF17">
    <property type="entry name" value="THIOREDOXIN-LIKE PROTEIN HI_1115"/>
    <property type="match status" value="1"/>
</dbReference>
<dbReference type="GO" id="GO:0016491">
    <property type="term" value="F:oxidoreductase activity"/>
    <property type="evidence" value="ECO:0007669"/>
    <property type="project" value="InterPro"/>
</dbReference>
<evidence type="ECO:0000256" key="3">
    <source>
        <dbReference type="SAM" id="Phobius"/>
    </source>
</evidence>
<dbReference type="GO" id="GO:0030313">
    <property type="term" value="C:cell envelope"/>
    <property type="evidence" value="ECO:0007669"/>
    <property type="project" value="UniProtKB-SubCell"/>
</dbReference>
<dbReference type="InterPro" id="IPR050553">
    <property type="entry name" value="Thioredoxin_ResA/DsbE_sf"/>
</dbReference>
<feature type="domain" description="Thioredoxin" evidence="4">
    <location>
        <begin position="46"/>
        <end position="185"/>
    </location>
</feature>
<dbReference type="InterPro" id="IPR013740">
    <property type="entry name" value="Redoxin"/>
</dbReference>
<reference evidence="5" key="1">
    <citation type="submission" date="2018-06" db="EMBL/GenBank/DDBJ databases">
        <authorList>
            <person name="Zhirakovskaya E."/>
        </authorList>
    </citation>
    <scope>NUCLEOTIDE SEQUENCE</scope>
</reference>
<dbReference type="InterPro" id="IPR017937">
    <property type="entry name" value="Thioredoxin_CS"/>
</dbReference>
<dbReference type="Pfam" id="PF08534">
    <property type="entry name" value="Redoxin"/>
    <property type="match status" value="1"/>
</dbReference>
<feature type="transmembrane region" description="Helical" evidence="3">
    <location>
        <begin position="12"/>
        <end position="33"/>
    </location>
</feature>
<organism evidence="5">
    <name type="scientific">hydrothermal vent metagenome</name>
    <dbReference type="NCBI Taxonomy" id="652676"/>
    <lineage>
        <taxon>unclassified sequences</taxon>
        <taxon>metagenomes</taxon>
        <taxon>ecological metagenomes</taxon>
    </lineage>
</organism>
<keyword evidence="3" id="KW-0472">Membrane</keyword>
<dbReference type="GO" id="GO:0017004">
    <property type="term" value="P:cytochrome complex assembly"/>
    <property type="evidence" value="ECO:0007669"/>
    <property type="project" value="UniProtKB-KW"/>
</dbReference>
<dbReference type="AlphaFoldDB" id="A0A3B0T106"/>
<gene>
    <name evidence="5" type="ORF">MNBD_BACTEROID03-1454</name>
</gene>
<dbReference type="PROSITE" id="PS00194">
    <property type="entry name" value="THIOREDOXIN_1"/>
    <property type="match status" value="1"/>
</dbReference>
<name>A0A3B0T106_9ZZZZ</name>
<sequence length="187" mass="21881">MKPTKKQLTNAAYIIFIVLFLFTPVGFYLKVYVSRLFSFSPTELSEEERKILNDYTWKLSGLEGDSFDFEGTRGRIVFVNFWATWCPPCVAEMPSLEELYKDYGDKVEFVFVAHDEKEKVSLYMYKKRYSFPVYFERTSSPDLLSPEYIPTTYVIDEKGEIVVQTTGAKNWNSNTTRQLLDKLLSEE</sequence>
<proteinExistence type="predicted"/>
<evidence type="ECO:0000259" key="4">
    <source>
        <dbReference type="PROSITE" id="PS51352"/>
    </source>
</evidence>
<dbReference type="Gene3D" id="3.40.30.10">
    <property type="entry name" value="Glutaredoxin"/>
    <property type="match status" value="1"/>
</dbReference>
<comment type="subcellular location">
    <subcellularLocation>
        <location evidence="1">Cell envelope</location>
    </subcellularLocation>
</comment>
<evidence type="ECO:0000256" key="2">
    <source>
        <dbReference type="ARBA" id="ARBA00022748"/>
    </source>
</evidence>
<dbReference type="CDD" id="cd02966">
    <property type="entry name" value="TlpA_like_family"/>
    <property type="match status" value="1"/>
</dbReference>
<keyword evidence="3" id="KW-0812">Transmembrane</keyword>
<evidence type="ECO:0000256" key="1">
    <source>
        <dbReference type="ARBA" id="ARBA00004196"/>
    </source>
</evidence>
<keyword evidence="3" id="KW-1133">Transmembrane helix</keyword>
<accession>A0A3B0T106</accession>
<protein>
    <recommendedName>
        <fullName evidence="4">Thioredoxin domain-containing protein</fullName>
    </recommendedName>
</protein>
<evidence type="ECO:0000313" key="5">
    <source>
        <dbReference type="EMBL" id="VAW12451.1"/>
    </source>
</evidence>
<dbReference type="InterPro" id="IPR036249">
    <property type="entry name" value="Thioredoxin-like_sf"/>
</dbReference>
<dbReference type="SUPFAM" id="SSF52833">
    <property type="entry name" value="Thioredoxin-like"/>
    <property type="match status" value="1"/>
</dbReference>
<dbReference type="PROSITE" id="PS51352">
    <property type="entry name" value="THIOREDOXIN_2"/>
    <property type="match status" value="1"/>
</dbReference>
<dbReference type="InterPro" id="IPR013766">
    <property type="entry name" value="Thioredoxin_domain"/>
</dbReference>
<keyword evidence="2" id="KW-0201">Cytochrome c-type biogenesis</keyword>